<dbReference type="RefSeq" id="WP_063184906.1">
    <property type="nucleotide sequence ID" value="NZ_LQRA01000073.1"/>
</dbReference>
<dbReference type="AlphaFoldDB" id="A0A163VQN8"/>
<dbReference type="InterPro" id="IPR001466">
    <property type="entry name" value="Beta-lactam-related"/>
</dbReference>
<dbReference type="PANTHER" id="PTHR46825:SF8">
    <property type="entry name" value="BETA-LACTAMASE-RELATED"/>
    <property type="match status" value="1"/>
</dbReference>
<keyword evidence="3" id="KW-1185">Reference proteome</keyword>
<evidence type="ECO:0000313" key="3">
    <source>
        <dbReference type="Proteomes" id="UP000076563"/>
    </source>
</evidence>
<dbReference type="Gene3D" id="3.40.710.10">
    <property type="entry name" value="DD-peptidase/beta-lactamase superfamily"/>
    <property type="match status" value="1"/>
</dbReference>
<dbReference type="PANTHER" id="PTHR46825">
    <property type="entry name" value="D-ALANYL-D-ALANINE-CARBOXYPEPTIDASE/ENDOPEPTIDASE AMPH"/>
    <property type="match status" value="1"/>
</dbReference>
<reference evidence="3" key="1">
    <citation type="submission" date="2016-01" db="EMBL/GenBank/DDBJ databases">
        <title>Draft genome of Chromobacterium sp. F49.</title>
        <authorList>
            <person name="Hong K.W."/>
        </authorList>
    </citation>
    <scope>NUCLEOTIDE SEQUENCE [LARGE SCALE GENOMIC DNA]</scope>
    <source>
        <strain evidence="3">M63</strain>
    </source>
</reference>
<dbReference type="eggNOG" id="COG1680">
    <property type="taxonomic scope" value="Bacteria"/>
</dbReference>
<accession>A0A163VQN8</accession>
<dbReference type="STRING" id="1007103.GCA_000213315_04173"/>
<name>A0A163VQN8_9BACL</name>
<gene>
    <name evidence="2" type="ORF">AV654_27035</name>
</gene>
<feature type="domain" description="Beta-lactamase-related" evidence="1">
    <location>
        <begin position="13"/>
        <end position="329"/>
    </location>
</feature>
<evidence type="ECO:0000313" key="2">
    <source>
        <dbReference type="EMBL" id="KZE75251.1"/>
    </source>
</evidence>
<proteinExistence type="predicted"/>
<dbReference type="Pfam" id="PF00144">
    <property type="entry name" value="Beta-lactamase"/>
    <property type="match status" value="1"/>
</dbReference>
<comment type="caution">
    <text evidence="2">The sequence shown here is derived from an EMBL/GenBank/DDBJ whole genome shotgun (WGS) entry which is preliminary data.</text>
</comment>
<protein>
    <recommendedName>
        <fullName evidence="1">Beta-lactamase-related domain-containing protein</fullName>
    </recommendedName>
</protein>
<evidence type="ECO:0000259" key="1">
    <source>
        <dbReference type="Pfam" id="PF00144"/>
    </source>
</evidence>
<dbReference type="InterPro" id="IPR012338">
    <property type="entry name" value="Beta-lactam/transpept-like"/>
</dbReference>
<dbReference type="OrthoDB" id="9803467at2"/>
<dbReference type="InterPro" id="IPR050491">
    <property type="entry name" value="AmpC-like"/>
</dbReference>
<dbReference type="SUPFAM" id="SSF56601">
    <property type="entry name" value="beta-lactamase/transpeptidase-like"/>
    <property type="match status" value="1"/>
</dbReference>
<sequence length="344" mass="38149">MRLNHTTNIEQAVERIVRPYVSKRKHAVLSVGILRGGERLVYGFGDLRPFGAVSFDNLIYEIGSITKVFTTSLLALLIAEGALRPDDSLGKFEPTLPGRHPVTLAHLATHTSGLPGFPIFKAWRNRFDKTQHRDPYCHFTPEEAISYLRNVPPGNEGCKFRYSNEGTGILGRLLATWLGTDYETAITERLCVPLHLPDTGITLTLEQQARMVPGYAGKDVQRPETLLRDYAGAGALRSTLNDQLTFLSAHLGDHPNEEVGQDLLISQQTYARHSKTIGVGLGWIIDERGKFAWHNGSTHGFSSFMGFHQDRSSGIVVLSNYRSGLLSDSVDRIGLDLLDLLKKS</sequence>
<dbReference type="Proteomes" id="UP000076563">
    <property type="component" value="Unassembled WGS sequence"/>
</dbReference>
<dbReference type="EMBL" id="LQRA01000073">
    <property type="protein sequence ID" value="KZE75251.1"/>
    <property type="molecule type" value="Genomic_DNA"/>
</dbReference>
<organism evidence="2 3">
    <name type="scientific">Paenibacillus elgii</name>
    <dbReference type="NCBI Taxonomy" id="189691"/>
    <lineage>
        <taxon>Bacteria</taxon>
        <taxon>Bacillati</taxon>
        <taxon>Bacillota</taxon>
        <taxon>Bacilli</taxon>
        <taxon>Bacillales</taxon>
        <taxon>Paenibacillaceae</taxon>
        <taxon>Paenibacillus</taxon>
    </lineage>
</organism>